<evidence type="ECO:0000259" key="16">
    <source>
        <dbReference type="SMART" id="SM01002"/>
    </source>
</evidence>
<evidence type="ECO:0000256" key="10">
    <source>
        <dbReference type="ARBA" id="ARBA00022989"/>
    </source>
</evidence>
<sequence length="523" mass="55513">MKIGAPKELAKGEARVALTPESAQQIQKLGHECLIESGAGVLAGFSDEAYRDAGVSVVEGAAALWREAEVVIKVREPLAEETERLREGQTLITFFWPAQNEENLERCRAKGATVVAMDMVPRISRAQKMDALSSTANIAGYRAVIEAGNQFGRFFTGQVTAAGKVPPAKVLIVGAGVAGLAAIGTATSLGAVVRAFDVRPEVAEQIESMGAEFLFLDFEDSQDGAGSGGYAAPSSPEFRDKQLALFREQAPEVDIVITTALIPGRPAPKLWLEDMVALMKPGSVIVDLAAEKGGNCDLTVPDERIVTDNGVIVVGYTDFPSRMATQASLLYATNIRHMLTDLTPEKDGVIVHDMEDDVIRGATVTHAGEVTFPPPPPKVKAIAAAKPKPKVKEPTPEEKKAAEHAAFLAQSKRQIGILVAGGVLMWLLGMVAPASFMQHFIVFVLACFVGFQVIWNVSHSLHTPLMAVTNAISGIVILGAIMQIGSGSGLVALLAAVSVLIASINIVGGFLVTRRMLAMFQKS</sequence>
<feature type="transmembrane region" description="Helical" evidence="15">
    <location>
        <begin position="465"/>
        <end position="484"/>
    </location>
</feature>
<dbReference type="InterPro" id="IPR008143">
    <property type="entry name" value="Ala_DH/PNT_CS2"/>
</dbReference>
<evidence type="ECO:0000256" key="1">
    <source>
        <dbReference type="ARBA" id="ARBA00003943"/>
    </source>
</evidence>
<dbReference type="InterPro" id="IPR007698">
    <property type="entry name" value="AlaDH/PNT_NAD(H)-bd"/>
</dbReference>
<dbReference type="NCBIfam" id="TIGR00561">
    <property type="entry name" value="pntA"/>
    <property type="match status" value="1"/>
</dbReference>
<reference evidence="18 19" key="1">
    <citation type="submission" date="2024-04" db="EMBL/GenBank/DDBJ databases">
        <title>Salinicola lusitanus LLJ914,a marine bacterium isolated from the Okinawa Trough.</title>
        <authorList>
            <person name="Li J."/>
        </authorList>
    </citation>
    <scope>NUCLEOTIDE SEQUENCE [LARGE SCALE GENOMIC DNA]</scope>
    <source>
        <strain evidence="18 19">LLJ914</strain>
    </source>
</reference>
<evidence type="ECO:0000259" key="17">
    <source>
        <dbReference type="SMART" id="SM01003"/>
    </source>
</evidence>
<organism evidence="18 19">
    <name type="scientific">Salinicola lusitanus</name>
    <dbReference type="NCBI Taxonomy" id="1949085"/>
    <lineage>
        <taxon>Bacteria</taxon>
        <taxon>Pseudomonadati</taxon>
        <taxon>Pseudomonadota</taxon>
        <taxon>Gammaproteobacteria</taxon>
        <taxon>Oceanospirillales</taxon>
        <taxon>Halomonadaceae</taxon>
        <taxon>Salinicola</taxon>
    </lineage>
</organism>
<keyword evidence="12 15" id="KW-0472">Membrane</keyword>
<evidence type="ECO:0000256" key="9">
    <source>
        <dbReference type="ARBA" id="ARBA00022967"/>
    </source>
</evidence>
<keyword evidence="7 14" id="KW-0547">Nucleotide-binding</keyword>
<comment type="function">
    <text evidence="1 14">The transhydrogenation between NADH and NADP is coupled to respiration and ATP hydrolysis and functions as a proton pump across the membrane.</text>
</comment>
<keyword evidence="5" id="KW-0997">Cell inner membrane</keyword>
<evidence type="ECO:0000256" key="8">
    <source>
        <dbReference type="ARBA" id="ARBA00022857"/>
    </source>
</evidence>
<comment type="catalytic activity">
    <reaction evidence="13 14">
        <text>NAD(+) + NADPH + H(+)(in) = NADH + NADP(+) + H(+)(out)</text>
        <dbReference type="Rhea" id="RHEA:47992"/>
        <dbReference type="ChEBI" id="CHEBI:15378"/>
        <dbReference type="ChEBI" id="CHEBI:57540"/>
        <dbReference type="ChEBI" id="CHEBI:57783"/>
        <dbReference type="ChEBI" id="CHEBI:57945"/>
        <dbReference type="ChEBI" id="CHEBI:58349"/>
        <dbReference type="EC" id="7.1.1.1"/>
    </reaction>
</comment>
<dbReference type="RefSeq" id="WP_342594102.1">
    <property type="nucleotide sequence ID" value="NZ_CP151919.1"/>
</dbReference>
<dbReference type="SMART" id="SM01002">
    <property type="entry name" value="AlaDh_PNT_C"/>
    <property type="match status" value="1"/>
</dbReference>
<dbReference type="EC" id="7.1.1.1" evidence="14"/>
<evidence type="ECO:0000256" key="5">
    <source>
        <dbReference type="ARBA" id="ARBA00022519"/>
    </source>
</evidence>
<keyword evidence="4" id="KW-1003">Cell membrane</keyword>
<dbReference type="PIRSF" id="PIRSF000203">
    <property type="entry name" value="NADP_transhydrogenase_alpha"/>
    <property type="match status" value="1"/>
</dbReference>
<feature type="transmembrane region" description="Helical" evidence="15">
    <location>
        <begin position="440"/>
        <end position="458"/>
    </location>
</feature>
<comment type="subcellular location">
    <subcellularLocation>
        <location evidence="2">Cell inner membrane</location>
        <topology evidence="2">Multi-pass membrane protein</topology>
    </subcellularLocation>
</comment>
<dbReference type="PANTHER" id="PTHR10160">
    <property type="entry name" value="NAD(P) TRANSHYDROGENASE"/>
    <property type="match status" value="1"/>
</dbReference>
<evidence type="ECO:0000256" key="6">
    <source>
        <dbReference type="ARBA" id="ARBA00022692"/>
    </source>
</evidence>
<evidence type="ECO:0000313" key="19">
    <source>
        <dbReference type="Proteomes" id="UP001453229"/>
    </source>
</evidence>
<evidence type="ECO:0000256" key="2">
    <source>
        <dbReference type="ARBA" id="ARBA00004429"/>
    </source>
</evidence>
<proteinExistence type="inferred from homology"/>
<dbReference type="PROSITE" id="PS00837">
    <property type="entry name" value="ALADH_PNT_2"/>
    <property type="match status" value="1"/>
</dbReference>
<evidence type="ECO:0000256" key="13">
    <source>
        <dbReference type="ARBA" id="ARBA00048202"/>
    </source>
</evidence>
<dbReference type="Pfam" id="PF01262">
    <property type="entry name" value="AlaDh_PNT_C"/>
    <property type="match status" value="1"/>
</dbReference>
<name>A0ABZ3CNV0_9GAMM</name>
<feature type="domain" description="Alanine dehydrogenase/pyridine nucleotide transhydrogenase N-terminal" evidence="17">
    <location>
        <begin position="4"/>
        <end position="139"/>
    </location>
</feature>
<keyword evidence="10 15" id="KW-1133">Transmembrane helix</keyword>
<feature type="transmembrane region" description="Helical" evidence="15">
    <location>
        <begin position="415"/>
        <end position="434"/>
    </location>
</feature>
<keyword evidence="9 14" id="KW-1278">Translocase</keyword>
<accession>A0ABZ3CNV0</accession>
<dbReference type="SUPFAM" id="SSF51735">
    <property type="entry name" value="NAD(P)-binding Rossmann-fold domains"/>
    <property type="match status" value="1"/>
</dbReference>
<comment type="similarity">
    <text evidence="3 14">Belongs to the AlaDH/PNT family.</text>
</comment>
<protein>
    <recommendedName>
        <fullName evidence="14">NAD(P) transhydrogenase subunit alpha</fullName>
        <ecNumber evidence="14">7.1.1.1</ecNumber>
    </recommendedName>
</protein>
<evidence type="ECO:0000256" key="15">
    <source>
        <dbReference type="SAM" id="Phobius"/>
    </source>
</evidence>
<evidence type="ECO:0000256" key="12">
    <source>
        <dbReference type="ARBA" id="ARBA00023136"/>
    </source>
</evidence>
<dbReference type="Pfam" id="PF05222">
    <property type="entry name" value="AlaDh_PNT_N"/>
    <property type="match status" value="1"/>
</dbReference>
<evidence type="ECO:0000256" key="3">
    <source>
        <dbReference type="ARBA" id="ARBA00005689"/>
    </source>
</evidence>
<dbReference type="Pfam" id="PF12769">
    <property type="entry name" value="PNTB_4TM"/>
    <property type="match status" value="1"/>
</dbReference>
<dbReference type="PANTHER" id="PTHR10160:SF19">
    <property type="entry name" value="PROTON-TRANSLOCATING NAD(P)(+) TRANSHYDROGENASE"/>
    <property type="match status" value="1"/>
</dbReference>
<evidence type="ECO:0000256" key="4">
    <source>
        <dbReference type="ARBA" id="ARBA00022475"/>
    </source>
</evidence>
<dbReference type="EMBL" id="CP151919">
    <property type="protein sequence ID" value="XAD52837.1"/>
    <property type="molecule type" value="Genomic_DNA"/>
</dbReference>
<dbReference type="SUPFAM" id="SSF52283">
    <property type="entry name" value="Formate/glycerate dehydrogenase catalytic domain-like"/>
    <property type="match status" value="1"/>
</dbReference>
<keyword evidence="6 15" id="KW-0812">Transmembrane</keyword>
<dbReference type="Gene3D" id="3.40.50.720">
    <property type="entry name" value="NAD(P)-binding Rossmann-like Domain"/>
    <property type="match status" value="2"/>
</dbReference>
<keyword evidence="11 14" id="KW-0520">NAD</keyword>
<dbReference type="InterPro" id="IPR036291">
    <property type="entry name" value="NAD(P)-bd_dom_sf"/>
</dbReference>
<dbReference type="Proteomes" id="UP001453229">
    <property type="component" value="Chromosome"/>
</dbReference>
<dbReference type="NCBIfam" id="NF006942">
    <property type="entry name" value="PRK09424.1"/>
    <property type="match status" value="1"/>
</dbReference>
<dbReference type="SMART" id="SM01003">
    <property type="entry name" value="AlaDh_PNT_N"/>
    <property type="match status" value="1"/>
</dbReference>
<dbReference type="InterPro" id="IPR026255">
    <property type="entry name" value="NADP_transhyd_a"/>
</dbReference>
<dbReference type="InterPro" id="IPR024605">
    <property type="entry name" value="NADP_transhyd_a_C"/>
</dbReference>
<evidence type="ECO:0000256" key="7">
    <source>
        <dbReference type="ARBA" id="ARBA00022741"/>
    </source>
</evidence>
<gene>
    <name evidence="18" type="ORF">AAGT95_13410</name>
</gene>
<feature type="domain" description="Alanine dehydrogenase/pyridine nucleotide transhydrogenase NAD(H)-binding" evidence="16">
    <location>
        <begin position="148"/>
        <end position="315"/>
    </location>
</feature>
<keyword evidence="19" id="KW-1185">Reference proteome</keyword>
<dbReference type="CDD" id="cd05304">
    <property type="entry name" value="Rubrum_tdh"/>
    <property type="match status" value="1"/>
</dbReference>
<keyword evidence="8 14" id="KW-0521">NADP</keyword>
<evidence type="ECO:0000256" key="14">
    <source>
        <dbReference type="PIRNR" id="PIRNR000203"/>
    </source>
</evidence>
<feature type="transmembrane region" description="Helical" evidence="15">
    <location>
        <begin position="490"/>
        <end position="512"/>
    </location>
</feature>
<dbReference type="InterPro" id="IPR007886">
    <property type="entry name" value="AlaDH/PNT_N"/>
</dbReference>
<evidence type="ECO:0000256" key="11">
    <source>
        <dbReference type="ARBA" id="ARBA00023027"/>
    </source>
</evidence>
<evidence type="ECO:0000313" key="18">
    <source>
        <dbReference type="EMBL" id="XAD52837.1"/>
    </source>
</evidence>